<accession>A0A1G4ANN0</accession>
<gene>
    <name evidence="2" type="ORF">CORC01_14041</name>
</gene>
<comment type="caution">
    <text evidence="2">The sequence shown here is derived from an EMBL/GenBank/DDBJ whole genome shotgun (WGS) entry which is preliminary data.</text>
</comment>
<organism evidence="2 3">
    <name type="scientific">Colletotrichum orchidophilum</name>
    <dbReference type="NCBI Taxonomy" id="1209926"/>
    <lineage>
        <taxon>Eukaryota</taxon>
        <taxon>Fungi</taxon>
        <taxon>Dikarya</taxon>
        <taxon>Ascomycota</taxon>
        <taxon>Pezizomycotina</taxon>
        <taxon>Sordariomycetes</taxon>
        <taxon>Hypocreomycetidae</taxon>
        <taxon>Glomerellales</taxon>
        <taxon>Glomerellaceae</taxon>
        <taxon>Colletotrichum</taxon>
    </lineage>
</organism>
<dbReference type="RefSeq" id="XP_022467830.1">
    <property type="nucleotide sequence ID" value="XM_022625654.1"/>
</dbReference>
<protein>
    <submittedName>
        <fullName evidence="2">Uncharacterized protein</fullName>
    </submittedName>
</protein>
<name>A0A1G4ANN0_9PEZI</name>
<dbReference type="OrthoDB" id="10515240at2759"/>
<dbReference type="AlphaFoldDB" id="A0A1G4ANN0"/>
<keyword evidence="3" id="KW-1185">Reference proteome</keyword>
<dbReference type="GeneID" id="34567164"/>
<reference evidence="2 3" key="1">
    <citation type="submission" date="2016-09" db="EMBL/GenBank/DDBJ databases">
        <authorList>
            <person name="Capua I."/>
            <person name="De Benedictis P."/>
            <person name="Joannis T."/>
            <person name="Lombin L.H."/>
            <person name="Cattoli G."/>
        </authorList>
    </citation>
    <scope>NUCLEOTIDE SEQUENCE [LARGE SCALE GENOMIC DNA]</scope>
    <source>
        <strain evidence="2 3">IMI 309357</strain>
    </source>
</reference>
<evidence type="ECO:0000313" key="2">
    <source>
        <dbReference type="EMBL" id="OHE90653.1"/>
    </source>
</evidence>
<evidence type="ECO:0000256" key="1">
    <source>
        <dbReference type="SAM" id="MobiDB-lite"/>
    </source>
</evidence>
<evidence type="ECO:0000313" key="3">
    <source>
        <dbReference type="Proteomes" id="UP000176998"/>
    </source>
</evidence>
<dbReference type="EMBL" id="MJBS01000233">
    <property type="protein sequence ID" value="OHE90653.1"/>
    <property type="molecule type" value="Genomic_DNA"/>
</dbReference>
<sequence length="146" mass="16359">MVRLTDKAHTHAHTHVGVQHPPPHHAPFPLVHPLTPAASSAYRLWLWRCCCRCSLSLLLLVALPYEVSRVQEKHPSTPWALVPCLLWGFTIWRRLIRVVHRVPSANSKQATTVEPMCPGLQDVVVVSVSAPRSLDSHDTKTTAITY</sequence>
<proteinExistence type="predicted"/>
<feature type="region of interest" description="Disordered" evidence="1">
    <location>
        <begin position="1"/>
        <end position="22"/>
    </location>
</feature>
<dbReference type="Proteomes" id="UP000176998">
    <property type="component" value="Unassembled WGS sequence"/>
</dbReference>